<evidence type="ECO:0000256" key="2">
    <source>
        <dbReference type="ARBA" id="ARBA00003444"/>
    </source>
</evidence>
<name>A0A9E3H5C2_9NOST</name>
<reference evidence="11" key="2">
    <citation type="journal article" date="2022" name="Microbiol. Resour. Announc.">
        <title>Metagenome Sequencing to Explore Phylogenomics of Terrestrial Cyanobacteria.</title>
        <authorList>
            <person name="Ward R.D."/>
            <person name="Stajich J.E."/>
            <person name="Johansen J.R."/>
            <person name="Huntemann M."/>
            <person name="Clum A."/>
            <person name="Foster B."/>
            <person name="Foster B."/>
            <person name="Roux S."/>
            <person name="Palaniappan K."/>
            <person name="Varghese N."/>
            <person name="Mukherjee S."/>
            <person name="Reddy T.B.K."/>
            <person name="Daum C."/>
            <person name="Copeland A."/>
            <person name="Chen I.A."/>
            <person name="Ivanova N.N."/>
            <person name="Kyrpides N.C."/>
            <person name="Shapiro N."/>
            <person name="Eloe-Fadrosh E.A."/>
            <person name="Pietrasiak N."/>
        </authorList>
    </citation>
    <scope>NUCLEOTIDE SEQUENCE</scope>
    <source>
        <strain evidence="11">HA4357-MV3</strain>
    </source>
</reference>
<comment type="caution">
    <text evidence="11">The sequence shown here is derived from an EMBL/GenBank/DDBJ whole genome shotgun (WGS) entry which is preliminary data.</text>
</comment>
<reference evidence="11" key="1">
    <citation type="submission" date="2021-05" db="EMBL/GenBank/DDBJ databases">
        <authorList>
            <person name="Pietrasiak N."/>
            <person name="Ward R."/>
            <person name="Stajich J.E."/>
            <person name="Kurbessoian T."/>
        </authorList>
    </citation>
    <scope>NUCLEOTIDE SEQUENCE</scope>
    <source>
        <strain evidence="11">HA4357-MV3</strain>
    </source>
</reference>
<keyword evidence="5" id="KW-0169">Cobalamin biosynthesis</keyword>
<dbReference type="AlphaFoldDB" id="A0A9E3H5C2"/>
<organism evidence="11 12">
    <name type="scientific">Pelatocladus maniniholoensis HA4357-MV3</name>
    <dbReference type="NCBI Taxonomy" id="1117104"/>
    <lineage>
        <taxon>Bacteria</taxon>
        <taxon>Bacillati</taxon>
        <taxon>Cyanobacteriota</taxon>
        <taxon>Cyanophyceae</taxon>
        <taxon>Nostocales</taxon>
        <taxon>Nostocaceae</taxon>
        <taxon>Pelatocladus</taxon>
    </lineage>
</organism>
<evidence type="ECO:0000313" key="11">
    <source>
        <dbReference type="EMBL" id="MBW4431185.1"/>
    </source>
</evidence>
<dbReference type="PANTHER" id="PTHR42885:SF1">
    <property type="entry name" value="THREONINE-PHOSPHATE DECARBOXYLASE"/>
    <property type="match status" value="1"/>
</dbReference>
<dbReference type="SUPFAM" id="SSF53383">
    <property type="entry name" value="PLP-dependent transferases"/>
    <property type="match status" value="1"/>
</dbReference>
<evidence type="ECO:0000313" key="12">
    <source>
        <dbReference type="Proteomes" id="UP000813215"/>
    </source>
</evidence>
<comment type="function">
    <text evidence="2">Decarboxylates L-threonine-O-3-phosphate to yield (R)-1-amino-2-propanol O-2-phosphate, the precursor for the linkage between the nucleotide loop and the corrin ring in cobalamin.</text>
</comment>
<evidence type="ECO:0000256" key="4">
    <source>
        <dbReference type="ARBA" id="ARBA00012285"/>
    </source>
</evidence>
<dbReference type="InterPro" id="IPR015421">
    <property type="entry name" value="PyrdxlP-dep_Trfase_major"/>
</dbReference>
<proteinExistence type="predicted"/>
<dbReference type="InterPro" id="IPR005860">
    <property type="entry name" value="CobD"/>
</dbReference>
<feature type="domain" description="Aminotransferase class I/classII large" evidence="10">
    <location>
        <begin position="25"/>
        <end position="356"/>
    </location>
</feature>
<dbReference type="Proteomes" id="UP000813215">
    <property type="component" value="Unassembled WGS sequence"/>
</dbReference>
<comment type="cofactor">
    <cofactor evidence="1">
        <name>pyridoxal 5'-phosphate</name>
        <dbReference type="ChEBI" id="CHEBI:597326"/>
    </cofactor>
</comment>
<evidence type="ECO:0000256" key="3">
    <source>
        <dbReference type="ARBA" id="ARBA00004953"/>
    </source>
</evidence>
<dbReference type="Pfam" id="PF00155">
    <property type="entry name" value="Aminotran_1_2"/>
    <property type="match status" value="1"/>
</dbReference>
<evidence type="ECO:0000256" key="9">
    <source>
        <dbReference type="ARBA" id="ARBA00048531"/>
    </source>
</evidence>
<dbReference type="GO" id="GO:0030170">
    <property type="term" value="F:pyridoxal phosphate binding"/>
    <property type="evidence" value="ECO:0007669"/>
    <property type="project" value="InterPro"/>
</dbReference>
<comment type="catalytic activity">
    <reaction evidence="9">
        <text>O-phospho-L-threonine + H(+) = (R)-1-aminopropan-2-yl phosphate + CO2</text>
        <dbReference type="Rhea" id="RHEA:11492"/>
        <dbReference type="ChEBI" id="CHEBI:15378"/>
        <dbReference type="ChEBI" id="CHEBI:16526"/>
        <dbReference type="ChEBI" id="CHEBI:58563"/>
        <dbReference type="ChEBI" id="CHEBI:58675"/>
        <dbReference type="EC" id="4.1.1.81"/>
    </reaction>
</comment>
<dbReference type="Gene3D" id="3.40.640.10">
    <property type="entry name" value="Type I PLP-dependent aspartate aminotransferase-like (Major domain)"/>
    <property type="match status" value="1"/>
</dbReference>
<dbReference type="InterPro" id="IPR015422">
    <property type="entry name" value="PyrdxlP-dep_Trfase_small"/>
</dbReference>
<sequence length="364" mass="40679">MRQMAHGGNLAWAAAIAGCSPSAIVDFSASISPLGPPSSALVAIESQLVNLRHYPEPDYFELRLALSEFHQLPPEWILPGNGSAELLTLAGKELAELAATAFMTPAFGDYNRSLAAYNAKVLEFPLSSVIDQESFFVSDLSSILDTEQITQDKGLLLNNPHNPTGKLFAKQAILPYLEKFALVVVDEAFMDFLPPDQQQSIIGEVEKYPNLVILRSLTKFYSLPGLRLGYAIAHPDRLRRWQSWRDPWPVNILAQAAAVAVVSDRDFQEQTWTWLEPTRNHLFKDLAQIPGLQPLPSAANFLLVKSQYSSLELQQQLLKHHRIFIRDCLSFPELGDRYFRVAVRLSSENQRLLDAIALVKGQTT</sequence>
<evidence type="ECO:0000256" key="8">
    <source>
        <dbReference type="ARBA" id="ARBA00029996"/>
    </source>
</evidence>
<keyword evidence="7 11" id="KW-0456">Lyase</keyword>
<dbReference type="PROSITE" id="PS51257">
    <property type="entry name" value="PROKAR_LIPOPROTEIN"/>
    <property type="match status" value="1"/>
</dbReference>
<evidence type="ECO:0000256" key="5">
    <source>
        <dbReference type="ARBA" id="ARBA00022573"/>
    </source>
</evidence>
<dbReference type="Gene3D" id="3.90.1150.10">
    <property type="entry name" value="Aspartate Aminotransferase, domain 1"/>
    <property type="match status" value="1"/>
</dbReference>
<dbReference type="EMBL" id="JAHHHW010000055">
    <property type="protein sequence ID" value="MBW4431185.1"/>
    <property type="molecule type" value="Genomic_DNA"/>
</dbReference>
<dbReference type="PROSITE" id="PS00105">
    <property type="entry name" value="AA_TRANSFER_CLASS_1"/>
    <property type="match status" value="1"/>
</dbReference>
<evidence type="ECO:0000259" key="10">
    <source>
        <dbReference type="Pfam" id="PF00155"/>
    </source>
</evidence>
<gene>
    <name evidence="11" type="primary">cobD</name>
    <name evidence="11" type="ORF">KME28_05465</name>
</gene>
<keyword evidence="6" id="KW-0663">Pyridoxal phosphate</keyword>
<evidence type="ECO:0000256" key="1">
    <source>
        <dbReference type="ARBA" id="ARBA00001933"/>
    </source>
</evidence>
<comment type="pathway">
    <text evidence="3">Cofactor biosynthesis; adenosylcobalamin biosynthesis.</text>
</comment>
<dbReference type="PANTHER" id="PTHR42885">
    <property type="entry name" value="HISTIDINOL-PHOSPHATE AMINOTRANSFERASE-RELATED"/>
    <property type="match status" value="1"/>
</dbReference>
<dbReference type="NCBIfam" id="TIGR01140">
    <property type="entry name" value="L_thr_O3P_dcar"/>
    <property type="match status" value="1"/>
</dbReference>
<dbReference type="CDD" id="cd00609">
    <property type="entry name" value="AAT_like"/>
    <property type="match status" value="1"/>
</dbReference>
<evidence type="ECO:0000256" key="7">
    <source>
        <dbReference type="ARBA" id="ARBA00023239"/>
    </source>
</evidence>
<dbReference type="GO" id="GO:0048472">
    <property type="term" value="F:threonine-phosphate decarboxylase activity"/>
    <property type="evidence" value="ECO:0007669"/>
    <property type="project" value="UniProtKB-EC"/>
</dbReference>
<dbReference type="InterPro" id="IPR015424">
    <property type="entry name" value="PyrdxlP-dep_Trfase"/>
</dbReference>
<dbReference type="EC" id="4.1.1.81" evidence="4"/>
<protein>
    <recommendedName>
        <fullName evidence="4">threonine-phosphate decarboxylase</fullName>
        <ecNumber evidence="4">4.1.1.81</ecNumber>
    </recommendedName>
    <alternativeName>
        <fullName evidence="8">L-threonine-O-3-phosphate decarboxylase</fullName>
    </alternativeName>
</protein>
<dbReference type="GO" id="GO:0009236">
    <property type="term" value="P:cobalamin biosynthetic process"/>
    <property type="evidence" value="ECO:0007669"/>
    <property type="project" value="UniProtKB-KW"/>
</dbReference>
<evidence type="ECO:0000256" key="6">
    <source>
        <dbReference type="ARBA" id="ARBA00022898"/>
    </source>
</evidence>
<dbReference type="InterPro" id="IPR004839">
    <property type="entry name" value="Aminotransferase_I/II_large"/>
</dbReference>
<accession>A0A9E3H5C2</accession>
<dbReference type="InterPro" id="IPR004838">
    <property type="entry name" value="NHTrfase_class1_PyrdxlP-BS"/>
</dbReference>